<keyword evidence="5" id="KW-1185">Reference proteome</keyword>
<dbReference type="EMBL" id="AZDA01000090">
    <property type="protein sequence ID" value="KRK34628.1"/>
    <property type="molecule type" value="Genomic_DNA"/>
</dbReference>
<dbReference type="CDD" id="cd00431">
    <property type="entry name" value="cysteine_hydrolases"/>
    <property type="match status" value="1"/>
</dbReference>
<evidence type="ECO:0000313" key="5">
    <source>
        <dbReference type="Proteomes" id="UP000051461"/>
    </source>
</evidence>
<sequence>MWDNQANTEKGVLLMRQTEALLIIDYTNDFVADNGALTCGKPAQALATNIVALADHMLADGGWVYLPTDVHQPHDPYHPETNLFPPHNVHDTWGRALYGPLKPWFEQHQTAAKVRQFDKTRYSAFAGTDLDLRLRERHITTLHLAGVCTDICVLHTAVSAYNLGYQLVIHENAVATLTDAGQAWALAHFKGVLGARVI</sequence>
<dbReference type="InterPro" id="IPR000868">
    <property type="entry name" value="Isochorismatase-like_dom"/>
</dbReference>
<feature type="domain" description="Isochorismatase-like" evidence="3">
    <location>
        <begin position="20"/>
        <end position="190"/>
    </location>
</feature>
<evidence type="ECO:0000256" key="1">
    <source>
        <dbReference type="ARBA" id="ARBA00006336"/>
    </source>
</evidence>
<accession>A0A0R1GSA4</accession>
<evidence type="ECO:0000256" key="2">
    <source>
        <dbReference type="ARBA" id="ARBA00022801"/>
    </source>
</evidence>
<keyword evidence="2" id="KW-0378">Hydrolase</keyword>
<dbReference type="PANTHER" id="PTHR43540:SF10">
    <property type="entry name" value="ISOCHORISMATASE"/>
    <property type="match status" value="1"/>
</dbReference>
<gene>
    <name evidence="4" type="ORF">FC07_GL000379</name>
</gene>
<dbReference type="PATRIC" id="fig|1423726.3.peg.397"/>
<dbReference type="Gene3D" id="3.40.50.850">
    <property type="entry name" value="Isochorismatase-like"/>
    <property type="match status" value="1"/>
</dbReference>
<evidence type="ECO:0000259" key="3">
    <source>
        <dbReference type="Pfam" id="PF00857"/>
    </source>
</evidence>
<evidence type="ECO:0000313" key="4">
    <source>
        <dbReference type="EMBL" id="KRK34628.1"/>
    </source>
</evidence>
<dbReference type="InterPro" id="IPR036380">
    <property type="entry name" value="Isochorismatase-like_sf"/>
</dbReference>
<dbReference type="STRING" id="1423726.FC07_GL000379"/>
<dbReference type="AlphaFoldDB" id="A0A0R1GSA4"/>
<reference evidence="4 5" key="1">
    <citation type="journal article" date="2015" name="Genome Announc.">
        <title>Expanding the biotechnology potential of lactobacilli through comparative genomics of 213 strains and associated genera.</title>
        <authorList>
            <person name="Sun Z."/>
            <person name="Harris H.M."/>
            <person name="McCann A."/>
            <person name="Guo C."/>
            <person name="Argimon S."/>
            <person name="Zhang W."/>
            <person name="Yang X."/>
            <person name="Jeffery I.B."/>
            <person name="Cooney J.C."/>
            <person name="Kagawa T.F."/>
            <person name="Liu W."/>
            <person name="Song Y."/>
            <person name="Salvetti E."/>
            <person name="Wrobel A."/>
            <person name="Rasinkangas P."/>
            <person name="Parkhill J."/>
            <person name="Rea M.C."/>
            <person name="O'Sullivan O."/>
            <person name="Ritari J."/>
            <person name="Douillard F.P."/>
            <person name="Paul Ross R."/>
            <person name="Yang R."/>
            <person name="Briner A.E."/>
            <person name="Felis G.E."/>
            <person name="de Vos W.M."/>
            <person name="Barrangou R."/>
            <person name="Klaenhammer T.R."/>
            <person name="Caufield P.W."/>
            <person name="Cui Y."/>
            <person name="Zhang H."/>
            <person name="O'Toole P.W."/>
        </authorList>
    </citation>
    <scope>NUCLEOTIDE SEQUENCE [LARGE SCALE GENOMIC DNA]</scope>
    <source>
        <strain evidence="4 5">DSM 20003</strain>
    </source>
</reference>
<proteinExistence type="inferred from homology"/>
<dbReference type="SUPFAM" id="SSF52499">
    <property type="entry name" value="Isochorismatase-like hydrolases"/>
    <property type="match status" value="1"/>
</dbReference>
<dbReference type="InterPro" id="IPR050272">
    <property type="entry name" value="Isochorismatase-like_hydrls"/>
</dbReference>
<organism evidence="4 5">
    <name type="scientific">Loigolactobacillus bifermentans DSM 20003</name>
    <dbReference type="NCBI Taxonomy" id="1423726"/>
    <lineage>
        <taxon>Bacteria</taxon>
        <taxon>Bacillati</taxon>
        <taxon>Bacillota</taxon>
        <taxon>Bacilli</taxon>
        <taxon>Lactobacillales</taxon>
        <taxon>Lactobacillaceae</taxon>
        <taxon>Loigolactobacillus</taxon>
    </lineage>
</organism>
<comment type="caution">
    <text evidence="4">The sequence shown here is derived from an EMBL/GenBank/DDBJ whole genome shotgun (WGS) entry which is preliminary data.</text>
</comment>
<protein>
    <submittedName>
        <fullName evidence="4">Isochorismatase family protein</fullName>
    </submittedName>
</protein>
<dbReference type="GO" id="GO:0016787">
    <property type="term" value="F:hydrolase activity"/>
    <property type="evidence" value="ECO:0007669"/>
    <property type="project" value="UniProtKB-KW"/>
</dbReference>
<dbReference type="Pfam" id="PF00857">
    <property type="entry name" value="Isochorismatase"/>
    <property type="match status" value="1"/>
</dbReference>
<dbReference type="PANTHER" id="PTHR43540">
    <property type="entry name" value="PEROXYUREIDOACRYLATE/UREIDOACRYLATE AMIDOHYDROLASE-RELATED"/>
    <property type="match status" value="1"/>
</dbReference>
<name>A0A0R1GSA4_9LACO</name>
<comment type="similarity">
    <text evidence="1">Belongs to the isochorismatase family.</text>
</comment>
<dbReference type="Proteomes" id="UP000051461">
    <property type="component" value="Unassembled WGS sequence"/>
</dbReference>